<dbReference type="EMBL" id="KV700115">
    <property type="protein sequence ID" value="OCF51916.1"/>
    <property type="molecule type" value="Genomic_DNA"/>
</dbReference>
<keyword evidence="3" id="KW-1185">Reference proteome</keyword>
<dbReference type="RefSeq" id="XP_019013135.1">
    <property type="nucleotide sequence ID" value="XM_019154395.1"/>
</dbReference>
<dbReference type="KEGG" id="kpin:30171001"/>
<dbReference type="GeneID" id="30171001"/>
<evidence type="ECO:0000313" key="2">
    <source>
        <dbReference type="EMBL" id="WWC71139.1"/>
    </source>
</evidence>
<dbReference type="AlphaFoldDB" id="A0A1B9I8S2"/>
<reference evidence="1" key="3">
    <citation type="submission" date="2016-07" db="EMBL/GenBank/DDBJ databases">
        <title>Evolution of pathogenesis and genome organization in the Tremellales.</title>
        <authorList>
            <person name="Cuomo C."/>
            <person name="Litvintseva A."/>
            <person name="Heitman J."/>
            <person name="Chen Y."/>
            <person name="Sun S."/>
            <person name="Springer D."/>
            <person name="Dromer F."/>
            <person name="Young S."/>
            <person name="Zeng Q."/>
            <person name="Chapman S."/>
            <person name="Gujja S."/>
            <person name="Saif S."/>
            <person name="Birren B."/>
        </authorList>
    </citation>
    <scope>NUCLEOTIDE SEQUENCE</scope>
    <source>
        <strain evidence="1">CBS 10737</strain>
    </source>
</reference>
<organism evidence="1">
    <name type="scientific">Kwoniella pini CBS 10737</name>
    <dbReference type="NCBI Taxonomy" id="1296096"/>
    <lineage>
        <taxon>Eukaryota</taxon>
        <taxon>Fungi</taxon>
        <taxon>Dikarya</taxon>
        <taxon>Basidiomycota</taxon>
        <taxon>Agaricomycotina</taxon>
        <taxon>Tremellomycetes</taxon>
        <taxon>Tremellales</taxon>
        <taxon>Cryptococcaceae</taxon>
        <taxon>Kwoniella</taxon>
    </lineage>
</organism>
<protein>
    <submittedName>
        <fullName evidence="1">Uncharacterized protein</fullName>
    </submittedName>
</protein>
<accession>A0A1B9I8S2</accession>
<dbReference type="Proteomes" id="UP000094020">
    <property type="component" value="Chromosome 6"/>
</dbReference>
<sequence>MYSPKHIISLAFNKFHEYKQSQPSLEIPKCKWADPLEIHSSKNFISEEIIFKDENALHIYQKVIQYIKIASLEFKLKPRELLRRDRISKEIIKSKLGKRARKQWSSNYESKERNIQKRQEDRIDILKRGLIEVLLQYSIYPSRFSRFKKSNKAAQDVPNSRAKWILHNNLLVQKS</sequence>
<proteinExistence type="predicted"/>
<evidence type="ECO:0000313" key="3">
    <source>
        <dbReference type="Proteomes" id="UP000094020"/>
    </source>
</evidence>
<reference evidence="1" key="1">
    <citation type="submission" date="2013-07" db="EMBL/GenBank/DDBJ databases">
        <title>The Genome Sequence of Cryptococcus pinus CBS10737.</title>
        <authorList>
            <consortium name="The Broad Institute Genome Sequencing Platform"/>
            <person name="Cuomo C."/>
            <person name="Litvintseva A."/>
            <person name="Chen Y."/>
            <person name="Heitman J."/>
            <person name="Sun S."/>
            <person name="Springer D."/>
            <person name="Dromer F."/>
            <person name="Young S.K."/>
            <person name="Zeng Q."/>
            <person name="Gargeya S."/>
            <person name="Fitzgerald M."/>
            <person name="Abouelleil A."/>
            <person name="Alvarado L."/>
            <person name="Berlin A.M."/>
            <person name="Chapman S.B."/>
            <person name="Dewar J."/>
            <person name="Goldberg J."/>
            <person name="Griggs A."/>
            <person name="Gujja S."/>
            <person name="Hansen M."/>
            <person name="Howarth C."/>
            <person name="Imamovic A."/>
            <person name="Larimer J."/>
            <person name="McCowan C."/>
            <person name="Murphy C."/>
            <person name="Pearson M."/>
            <person name="Priest M."/>
            <person name="Roberts A."/>
            <person name="Saif S."/>
            <person name="Shea T."/>
            <person name="Sykes S."/>
            <person name="Wortman J."/>
            <person name="Nusbaum C."/>
            <person name="Birren B."/>
        </authorList>
    </citation>
    <scope>NUCLEOTIDE SEQUENCE [LARGE SCALE GENOMIC DNA]</scope>
    <source>
        <strain evidence="1">CBS 10737</strain>
    </source>
</reference>
<reference evidence="2" key="2">
    <citation type="submission" date="2013-07" db="EMBL/GenBank/DDBJ databases">
        <authorList>
            <consortium name="The Broad Institute Genome Sequencing Platform"/>
            <person name="Cuomo C."/>
            <person name="Litvintseva A."/>
            <person name="Chen Y."/>
            <person name="Heitman J."/>
            <person name="Sun S."/>
            <person name="Springer D."/>
            <person name="Dromer F."/>
            <person name="Young S.K."/>
            <person name="Zeng Q."/>
            <person name="Gargeya S."/>
            <person name="Fitzgerald M."/>
            <person name="Abouelleil A."/>
            <person name="Alvarado L."/>
            <person name="Berlin A.M."/>
            <person name="Chapman S.B."/>
            <person name="Dewar J."/>
            <person name="Goldberg J."/>
            <person name="Griggs A."/>
            <person name="Gujja S."/>
            <person name="Hansen M."/>
            <person name="Howarth C."/>
            <person name="Imamovic A."/>
            <person name="Larimer J."/>
            <person name="McCowan C."/>
            <person name="Murphy C."/>
            <person name="Pearson M."/>
            <person name="Priest M."/>
            <person name="Roberts A."/>
            <person name="Saif S."/>
            <person name="Shea T."/>
            <person name="Sykes S."/>
            <person name="Wortman J."/>
            <person name="Nusbaum C."/>
            <person name="Birren B."/>
        </authorList>
    </citation>
    <scope>NUCLEOTIDE SEQUENCE</scope>
    <source>
        <strain evidence="2">CBS 10737</strain>
    </source>
</reference>
<reference evidence="2" key="4">
    <citation type="submission" date="2024-02" db="EMBL/GenBank/DDBJ databases">
        <title>Comparative genomics of Cryptococcus and Kwoniella reveals pathogenesis evolution and contrasting modes of karyotype evolution via chromosome fusion or intercentromeric recombination.</title>
        <authorList>
            <person name="Coelho M.A."/>
            <person name="David-Palma M."/>
            <person name="Shea T."/>
            <person name="Bowers K."/>
            <person name="McGinley-Smith S."/>
            <person name="Mohammad A.W."/>
            <person name="Gnirke A."/>
            <person name="Yurkov A.M."/>
            <person name="Nowrousian M."/>
            <person name="Sun S."/>
            <person name="Cuomo C.A."/>
            <person name="Heitman J."/>
        </authorList>
    </citation>
    <scope>NUCLEOTIDE SEQUENCE</scope>
    <source>
        <strain evidence="2">CBS 10737</strain>
    </source>
</reference>
<dbReference type="EMBL" id="CP144524">
    <property type="protein sequence ID" value="WWC71139.1"/>
    <property type="molecule type" value="Genomic_DNA"/>
</dbReference>
<evidence type="ECO:0000313" key="1">
    <source>
        <dbReference type="EMBL" id="OCF51916.1"/>
    </source>
</evidence>
<name>A0A1B9I8S2_9TREE</name>
<gene>
    <name evidence="1" type="ORF">I206_02632</name>
    <name evidence="2" type="ORF">I206_105092</name>
</gene>